<evidence type="ECO:0000313" key="2">
    <source>
        <dbReference type="EMBL" id="KAK3362334.1"/>
    </source>
</evidence>
<sequence>MRSFVAGVATLSIAIAVAASPPRANGPVNVRSHGFAKLTRQDPHVGDFRLWGEIGCITDNLGVWTVTQSNLDTCYGLPGLVKAVNLTNIVDGCYFHVFGDTGCSGGSYTYEAGSGCSNAVDGIDSWKAFVFSCPTPD</sequence>
<name>A0AAJ0HTK0_9PEZI</name>
<evidence type="ECO:0000256" key="1">
    <source>
        <dbReference type="SAM" id="SignalP"/>
    </source>
</evidence>
<dbReference type="Proteomes" id="UP001275084">
    <property type="component" value="Unassembled WGS sequence"/>
</dbReference>
<protein>
    <submittedName>
        <fullName evidence="2">Uncharacterized protein</fullName>
    </submittedName>
</protein>
<feature type="chain" id="PRO_5042563617" evidence="1">
    <location>
        <begin position="20"/>
        <end position="137"/>
    </location>
</feature>
<proteinExistence type="predicted"/>
<dbReference type="EMBL" id="JAUIQD010000001">
    <property type="protein sequence ID" value="KAK3362334.1"/>
    <property type="molecule type" value="Genomic_DNA"/>
</dbReference>
<reference evidence="2" key="1">
    <citation type="journal article" date="2023" name="Mol. Phylogenet. Evol.">
        <title>Genome-scale phylogeny and comparative genomics of the fungal order Sordariales.</title>
        <authorList>
            <person name="Hensen N."/>
            <person name="Bonometti L."/>
            <person name="Westerberg I."/>
            <person name="Brannstrom I.O."/>
            <person name="Guillou S."/>
            <person name="Cros-Aarteil S."/>
            <person name="Calhoun S."/>
            <person name="Haridas S."/>
            <person name="Kuo A."/>
            <person name="Mondo S."/>
            <person name="Pangilinan J."/>
            <person name="Riley R."/>
            <person name="LaButti K."/>
            <person name="Andreopoulos B."/>
            <person name="Lipzen A."/>
            <person name="Chen C."/>
            <person name="Yan M."/>
            <person name="Daum C."/>
            <person name="Ng V."/>
            <person name="Clum A."/>
            <person name="Steindorff A."/>
            <person name="Ohm R.A."/>
            <person name="Martin F."/>
            <person name="Silar P."/>
            <person name="Natvig D.O."/>
            <person name="Lalanne C."/>
            <person name="Gautier V."/>
            <person name="Ament-Velasquez S.L."/>
            <person name="Kruys A."/>
            <person name="Hutchinson M.I."/>
            <person name="Powell A.J."/>
            <person name="Barry K."/>
            <person name="Miller A.N."/>
            <person name="Grigoriev I.V."/>
            <person name="Debuchy R."/>
            <person name="Gladieux P."/>
            <person name="Hiltunen Thoren M."/>
            <person name="Johannesson H."/>
        </authorList>
    </citation>
    <scope>NUCLEOTIDE SEQUENCE</scope>
    <source>
        <strain evidence="2">CBS 955.72</strain>
    </source>
</reference>
<feature type="signal peptide" evidence="1">
    <location>
        <begin position="1"/>
        <end position="19"/>
    </location>
</feature>
<keyword evidence="3" id="KW-1185">Reference proteome</keyword>
<reference evidence="2" key="2">
    <citation type="submission" date="2023-06" db="EMBL/GenBank/DDBJ databases">
        <authorList>
            <consortium name="Lawrence Berkeley National Laboratory"/>
            <person name="Haridas S."/>
            <person name="Hensen N."/>
            <person name="Bonometti L."/>
            <person name="Westerberg I."/>
            <person name="Brannstrom I.O."/>
            <person name="Guillou S."/>
            <person name="Cros-Aarteil S."/>
            <person name="Calhoun S."/>
            <person name="Kuo A."/>
            <person name="Mondo S."/>
            <person name="Pangilinan J."/>
            <person name="Riley R."/>
            <person name="Labutti K."/>
            <person name="Andreopoulos B."/>
            <person name="Lipzen A."/>
            <person name="Chen C."/>
            <person name="Yanf M."/>
            <person name="Daum C."/>
            <person name="Ng V."/>
            <person name="Clum A."/>
            <person name="Steindorff A."/>
            <person name="Ohm R."/>
            <person name="Martin F."/>
            <person name="Silar P."/>
            <person name="Natvig D."/>
            <person name="Lalanne C."/>
            <person name="Gautier V."/>
            <person name="Ament-Velasquez S.L."/>
            <person name="Kruys A."/>
            <person name="Hutchinson M.I."/>
            <person name="Powell A.J."/>
            <person name="Barry K."/>
            <person name="Miller A.N."/>
            <person name="Grigoriev I.V."/>
            <person name="Debuchy R."/>
            <person name="Gladieux P."/>
            <person name="Thoren M.H."/>
            <person name="Johannesson H."/>
        </authorList>
    </citation>
    <scope>NUCLEOTIDE SEQUENCE</scope>
    <source>
        <strain evidence="2">CBS 955.72</strain>
    </source>
</reference>
<evidence type="ECO:0000313" key="3">
    <source>
        <dbReference type="Proteomes" id="UP001275084"/>
    </source>
</evidence>
<keyword evidence="1" id="KW-0732">Signal</keyword>
<comment type="caution">
    <text evidence="2">The sequence shown here is derived from an EMBL/GenBank/DDBJ whole genome shotgun (WGS) entry which is preliminary data.</text>
</comment>
<organism evidence="2 3">
    <name type="scientific">Lasiosphaeria hispida</name>
    <dbReference type="NCBI Taxonomy" id="260671"/>
    <lineage>
        <taxon>Eukaryota</taxon>
        <taxon>Fungi</taxon>
        <taxon>Dikarya</taxon>
        <taxon>Ascomycota</taxon>
        <taxon>Pezizomycotina</taxon>
        <taxon>Sordariomycetes</taxon>
        <taxon>Sordariomycetidae</taxon>
        <taxon>Sordariales</taxon>
        <taxon>Lasiosphaeriaceae</taxon>
        <taxon>Lasiosphaeria</taxon>
    </lineage>
</organism>
<gene>
    <name evidence="2" type="ORF">B0T25DRAFT_4056</name>
</gene>
<dbReference type="AlphaFoldDB" id="A0AAJ0HTK0"/>
<accession>A0AAJ0HTK0</accession>